<sequence>MNRNKTILRATILLLFVLVNAGILYGISQIIAYLNTGADKSTMLHLDAKRGDYYLPDVTWESVDNPGRPLEPANQTRLEQDYLDAWYVRNNALFTGDETGINDHYTSSARVKLKELMAFNQANGISIETTTLAHHPTLEFYSADGKLAVLTDRKVNGFEKIYTNDTLLQAQAFNADYRVVLLLEDGFWRIRHFERLAARKDSVVTASIQMEMEALEGINYYPQETPWDTFGENFDRELLAKDFRLVTDLNLNCIRVFIGYEDFGKANPKPEKLEKLTQLLDEADEAGLKVMVTLFDFYGNYSLSDYTLTNKHLSGIVKHVKEHPALWGWDVKNEPDLDFESRGKETVLFWLRQSIQKLRALDGKHPISIGWSTPEAAVLLKNEVDVVSYHYYRDLSGLSEAHQKLKNQTQKPVVLQEIGYSSYSGIWNGFGIGKTSQDEFYEEFLQLKRRDSINYLSWTLFDFREVPERVVGRFPWRKNKQKYFGIIDQNGVKDEAYYTIKNR</sequence>
<feature type="domain" description="Glycoside hydrolase family 5" evidence="5">
    <location>
        <begin position="240"/>
        <end position="460"/>
    </location>
</feature>
<comment type="caution">
    <text evidence="6">The sequence shown here is derived from an EMBL/GenBank/DDBJ whole genome shotgun (WGS) entry which is preliminary data.</text>
</comment>
<evidence type="ECO:0000256" key="3">
    <source>
        <dbReference type="RuleBase" id="RU361153"/>
    </source>
</evidence>
<dbReference type="OrthoDB" id="9774262at2"/>
<dbReference type="Proteomes" id="UP000229433">
    <property type="component" value="Unassembled WGS sequence"/>
</dbReference>
<proteinExistence type="inferred from homology"/>
<evidence type="ECO:0000256" key="1">
    <source>
        <dbReference type="ARBA" id="ARBA00022801"/>
    </source>
</evidence>
<keyword evidence="4" id="KW-0812">Transmembrane</keyword>
<keyword evidence="4" id="KW-0472">Membrane</keyword>
<protein>
    <submittedName>
        <fullName evidence="6">Glycosyl hydrolase family 5</fullName>
    </submittedName>
</protein>
<dbReference type="Gene3D" id="3.20.20.80">
    <property type="entry name" value="Glycosidases"/>
    <property type="match status" value="1"/>
</dbReference>
<gene>
    <name evidence="6" type="ORF">CJ305_16410</name>
</gene>
<dbReference type="Pfam" id="PF00150">
    <property type="entry name" value="Cellulase"/>
    <property type="match status" value="1"/>
</dbReference>
<dbReference type="GO" id="GO:0000272">
    <property type="term" value="P:polysaccharide catabolic process"/>
    <property type="evidence" value="ECO:0007669"/>
    <property type="project" value="InterPro"/>
</dbReference>
<dbReference type="InterPro" id="IPR017853">
    <property type="entry name" value="GH"/>
</dbReference>
<evidence type="ECO:0000256" key="2">
    <source>
        <dbReference type="ARBA" id="ARBA00023295"/>
    </source>
</evidence>
<keyword evidence="2 3" id="KW-0326">Glycosidase</keyword>
<dbReference type="SUPFAM" id="SSF51445">
    <property type="entry name" value="(Trans)glycosidases"/>
    <property type="match status" value="1"/>
</dbReference>
<dbReference type="InterPro" id="IPR001547">
    <property type="entry name" value="Glyco_hydro_5"/>
</dbReference>
<evidence type="ECO:0000313" key="6">
    <source>
        <dbReference type="EMBL" id="PHQ28113.1"/>
    </source>
</evidence>
<feature type="transmembrane region" description="Helical" evidence="4">
    <location>
        <begin position="12"/>
        <end position="34"/>
    </location>
</feature>
<evidence type="ECO:0000259" key="5">
    <source>
        <dbReference type="Pfam" id="PF00150"/>
    </source>
</evidence>
<evidence type="ECO:0000256" key="4">
    <source>
        <dbReference type="SAM" id="Phobius"/>
    </source>
</evidence>
<keyword evidence="7" id="KW-1185">Reference proteome</keyword>
<dbReference type="GO" id="GO:0004553">
    <property type="term" value="F:hydrolase activity, hydrolyzing O-glycosyl compounds"/>
    <property type="evidence" value="ECO:0007669"/>
    <property type="project" value="InterPro"/>
</dbReference>
<dbReference type="RefSeq" id="WP_099647393.1">
    <property type="nucleotide sequence ID" value="NZ_KZ319300.1"/>
</dbReference>
<keyword evidence="4" id="KW-1133">Transmembrane helix</keyword>
<reference evidence="6 7" key="1">
    <citation type="submission" date="2017-08" db="EMBL/GenBank/DDBJ databases">
        <title>The whole genome shortgun sequences of strain Leeuwenhoekiella nanhaiensis G18 from the South China Sea.</title>
        <authorList>
            <person name="Liu Q."/>
        </authorList>
    </citation>
    <scope>NUCLEOTIDE SEQUENCE [LARGE SCALE GENOMIC DNA]</scope>
    <source>
        <strain evidence="6 7">G18</strain>
    </source>
</reference>
<dbReference type="EMBL" id="NQXA01000019">
    <property type="protein sequence ID" value="PHQ28113.1"/>
    <property type="molecule type" value="Genomic_DNA"/>
</dbReference>
<dbReference type="AlphaFoldDB" id="A0A2G1VMX7"/>
<comment type="similarity">
    <text evidence="3">Belongs to the glycosyl hydrolase 5 (cellulase A) family.</text>
</comment>
<evidence type="ECO:0000313" key="7">
    <source>
        <dbReference type="Proteomes" id="UP000229433"/>
    </source>
</evidence>
<name>A0A2G1VMX7_9FLAO</name>
<organism evidence="6 7">
    <name type="scientific">Leeuwenhoekiella nanhaiensis</name>
    <dbReference type="NCBI Taxonomy" id="1655491"/>
    <lineage>
        <taxon>Bacteria</taxon>
        <taxon>Pseudomonadati</taxon>
        <taxon>Bacteroidota</taxon>
        <taxon>Flavobacteriia</taxon>
        <taxon>Flavobacteriales</taxon>
        <taxon>Flavobacteriaceae</taxon>
        <taxon>Leeuwenhoekiella</taxon>
    </lineage>
</organism>
<keyword evidence="1 3" id="KW-0378">Hydrolase</keyword>
<accession>A0A2G1VMX7</accession>